<dbReference type="Gene3D" id="1.10.10.10">
    <property type="entry name" value="Winged helix-like DNA-binding domain superfamily/Winged helix DNA-binding domain"/>
    <property type="match status" value="1"/>
</dbReference>
<evidence type="ECO:0000259" key="5">
    <source>
        <dbReference type="PROSITE" id="PS50931"/>
    </source>
</evidence>
<dbReference type="InterPro" id="IPR036390">
    <property type="entry name" value="WH_DNA-bd_sf"/>
</dbReference>
<dbReference type="RefSeq" id="WP_197642730.1">
    <property type="nucleotide sequence ID" value="NZ_JAEACP010000006.1"/>
</dbReference>
<dbReference type="Pfam" id="PF00126">
    <property type="entry name" value="HTH_1"/>
    <property type="match status" value="1"/>
</dbReference>
<comment type="caution">
    <text evidence="6">The sequence shown here is derived from an EMBL/GenBank/DDBJ whole genome shotgun (WGS) entry which is preliminary data.</text>
</comment>
<reference evidence="7" key="1">
    <citation type="journal article" date="2019" name="Int. J. Syst. Evol. Microbiol.">
        <title>The Global Catalogue of Microorganisms (GCM) 10K type strain sequencing project: providing services to taxonomists for standard genome sequencing and annotation.</title>
        <authorList>
            <consortium name="The Broad Institute Genomics Platform"/>
            <consortium name="The Broad Institute Genome Sequencing Center for Infectious Disease"/>
            <person name="Wu L."/>
            <person name="Ma J."/>
        </authorList>
    </citation>
    <scope>NUCLEOTIDE SEQUENCE [LARGE SCALE GENOMIC DNA]</scope>
    <source>
        <strain evidence="7">KCTC 62102</strain>
    </source>
</reference>
<protein>
    <submittedName>
        <fullName evidence="6">LysR family transcriptional regulator</fullName>
    </submittedName>
</protein>
<proteinExistence type="inferred from homology"/>
<sequence>MDSLDDMILLAEVAETGSFTKGGQRLGMPKSTVSQRIAQLEARLGLRLLNRSTRQVTLTAAGQVYLDYCRRVRDEARNAAAAMGHLKTQPEGHLRITCPEITASHFMPGFLGGFASAHPGITVELIATNRHLDLLRERIDFAFRVGAPQGQDMILRRISAIRRVLVTAPAYLETCRAPMRPSDLAQHRCLIHDTQPDWTFTAGERLTLRPPAALSSDSMGFLLQSVLLGGGIALLPAYICQAFLATGALVRLLPDWTPAAYEMSMIFPSRENPSRAQLAFRDYVGAYDFSAFAEPHVGPTGG</sequence>
<evidence type="ECO:0000313" key="7">
    <source>
        <dbReference type="Proteomes" id="UP001595445"/>
    </source>
</evidence>
<evidence type="ECO:0000256" key="2">
    <source>
        <dbReference type="ARBA" id="ARBA00023015"/>
    </source>
</evidence>
<dbReference type="Pfam" id="PF03466">
    <property type="entry name" value="LysR_substrate"/>
    <property type="match status" value="1"/>
</dbReference>
<dbReference type="InterPro" id="IPR000847">
    <property type="entry name" value="LysR_HTH_N"/>
</dbReference>
<dbReference type="InterPro" id="IPR005119">
    <property type="entry name" value="LysR_subst-bd"/>
</dbReference>
<dbReference type="SUPFAM" id="SSF53850">
    <property type="entry name" value="Periplasmic binding protein-like II"/>
    <property type="match status" value="1"/>
</dbReference>
<organism evidence="6 7">
    <name type="scientific">Tabrizicola soli</name>
    <dbReference type="NCBI Taxonomy" id="2185115"/>
    <lineage>
        <taxon>Bacteria</taxon>
        <taxon>Pseudomonadati</taxon>
        <taxon>Pseudomonadota</taxon>
        <taxon>Alphaproteobacteria</taxon>
        <taxon>Rhodobacterales</taxon>
        <taxon>Paracoccaceae</taxon>
        <taxon>Tabrizicola</taxon>
    </lineage>
</organism>
<keyword evidence="2" id="KW-0805">Transcription regulation</keyword>
<dbReference type="InterPro" id="IPR058163">
    <property type="entry name" value="LysR-type_TF_proteobact-type"/>
</dbReference>
<keyword evidence="4" id="KW-0804">Transcription</keyword>
<evidence type="ECO:0000256" key="1">
    <source>
        <dbReference type="ARBA" id="ARBA00009437"/>
    </source>
</evidence>
<dbReference type="PANTHER" id="PTHR30537">
    <property type="entry name" value="HTH-TYPE TRANSCRIPTIONAL REGULATOR"/>
    <property type="match status" value="1"/>
</dbReference>
<dbReference type="CDD" id="cd08422">
    <property type="entry name" value="PBP2_CrgA_like"/>
    <property type="match status" value="1"/>
</dbReference>
<dbReference type="PROSITE" id="PS50931">
    <property type="entry name" value="HTH_LYSR"/>
    <property type="match status" value="1"/>
</dbReference>
<comment type="similarity">
    <text evidence="1">Belongs to the LysR transcriptional regulatory family.</text>
</comment>
<feature type="domain" description="HTH lysR-type" evidence="5">
    <location>
        <begin position="1"/>
        <end position="59"/>
    </location>
</feature>
<accession>A0ABV7DYG8</accession>
<dbReference type="Proteomes" id="UP001595445">
    <property type="component" value="Unassembled WGS sequence"/>
</dbReference>
<dbReference type="EMBL" id="JBHRSM010000023">
    <property type="protein sequence ID" value="MFC3087028.1"/>
    <property type="molecule type" value="Genomic_DNA"/>
</dbReference>
<dbReference type="PANTHER" id="PTHR30537:SF68">
    <property type="entry name" value="TRANSCRIPTIONAL REGULATOR-RELATED"/>
    <property type="match status" value="1"/>
</dbReference>
<gene>
    <name evidence="6" type="ORF">ACFOD6_13325</name>
</gene>
<evidence type="ECO:0000313" key="6">
    <source>
        <dbReference type="EMBL" id="MFC3087028.1"/>
    </source>
</evidence>
<dbReference type="SUPFAM" id="SSF46785">
    <property type="entry name" value="Winged helix' DNA-binding domain"/>
    <property type="match status" value="1"/>
</dbReference>
<dbReference type="InterPro" id="IPR036388">
    <property type="entry name" value="WH-like_DNA-bd_sf"/>
</dbReference>
<keyword evidence="7" id="KW-1185">Reference proteome</keyword>
<evidence type="ECO:0000256" key="4">
    <source>
        <dbReference type="ARBA" id="ARBA00023163"/>
    </source>
</evidence>
<name>A0ABV7DYG8_9RHOB</name>
<dbReference type="Gene3D" id="3.40.190.290">
    <property type="match status" value="1"/>
</dbReference>
<evidence type="ECO:0000256" key="3">
    <source>
        <dbReference type="ARBA" id="ARBA00023125"/>
    </source>
</evidence>
<keyword evidence="3" id="KW-0238">DNA-binding</keyword>